<feature type="transmembrane region" description="Helical" evidence="6">
    <location>
        <begin position="473"/>
        <end position="494"/>
    </location>
</feature>
<feature type="transmembrane region" description="Helical" evidence="6">
    <location>
        <begin position="285"/>
        <end position="303"/>
    </location>
</feature>
<evidence type="ECO:0000256" key="3">
    <source>
        <dbReference type="ARBA" id="ARBA00022989"/>
    </source>
</evidence>
<evidence type="ECO:0000256" key="6">
    <source>
        <dbReference type="SAM" id="Phobius"/>
    </source>
</evidence>
<proteinExistence type="predicted"/>
<feature type="transmembrane region" description="Helical" evidence="6">
    <location>
        <begin position="219"/>
        <end position="236"/>
    </location>
</feature>
<comment type="caution">
    <text evidence="8">The sequence shown here is derived from an EMBL/GenBank/DDBJ whole genome shotgun (WGS) entry which is preliminary data.</text>
</comment>
<accession>A0AAN9V6H9</accession>
<dbReference type="GO" id="GO:0005774">
    <property type="term" value="C:vacuolar membrane"/>
    <property type="evidence" value="ECO:0007669"/>
    <property type="project" value="TreeGrafter"/>
</dbReference>
<dbReference type="AlphaFoldDB" id="A0AAN9V6H9"/>
<sequence>MSHDNMAFVDHPVPADENSPDRESKSSDDFSIRIKPMYHQSTPSYGNDDESYREKSASPLAGVFTIQDDGKLDDQYEPHKHRNVSHPTTNLETLLHLMKGSLGTGILAMPKAFHHSGYAIGVVGTIVIGLICTYCIHLLVKAQYELCKRRRVPSLSYPDTAVAAMEVGPRFFQKLAPFAAHVVNTFLLIYQLGTCCVYVVFVAENVKAVVDQYHNPIDIRLYMCCLLVPLILLNWVRNLKFLAPFSTLANMLTLVGFSITLYYLFNDTFNPSDRRAVGHVQEFPLFFGTVLFALEAIGVILPLENQMKKPRSFVGRYGVLNVAMVVIIFLYVGMGFLGYVRYGSHAQGSITLDLPEEEILAQSVKIMLAVAIFVTHGLQCYVAVDISWNHYLLPLVEKRRHILLMEYMVRTSLVLVTFLLAVAVPNLELFISLFGALCLSALGIAFPAIIQTAVFWYHQDTKSFWIMVTKNSILVFFSLIGLVTGTYTSIMGLIEEFS</sequence>
<dbReference type="EMBL" id="JAZDUA010000616">
    <property type="protein sequence ID" value="KAK7790533.1"/>
    <property type="molecule type" value="Genomic_DNA"/>
</dbReference>
<feature type="compositionally biased region" description="Basic and acidic residues" evidence="5">
    <location>
        <begin position="19"/>
        <end position="32"/>
    </location>
</feature>
<reference evidence="8 9" key="1">
    <citation type="submission" date="2024-03" db="EMBL/GenBank/DDBJ databases">
        <title>The genome assembly and annotation of the cricket Gryllus longicercus Weissman &amp; Gray.</title>
        <authorList>
            <person name="Szrajer S."/>
            <person name="Gray D."/>
            <person name="Ylla G."/>
        </authorList>
    </citation>
    <scope>NUCLEOTIDE SEQUENCE [LARGE SCALE GENOMIC DNA]</scope>
    <source>
        <strain evidence="8">DAG 2021-001</strain>
        <tissue evidence="8">Whole body minus gut</tissue>
    </source>
</reference>
<keyword evidence="3 6" id="KW-1133">Transmembrane helix</keyword>
<dbReference type="PANTHER" id="PTHR22950:SF680">
    <property type="entry name" value="PROTON-COUPLED AMINO ACID TRANSPORTER 4-LIKE PROTEIN"/>
    <property type="match status" value="1"/>
</dbReference>
<protein>
    <recommendedName>
        <fullName evidence="7">Amino acid transporter transmembrane domain-containing protein</fullName>
    </recommendedName>
</protein>
<feature type="transmembrane region" description="Helical" evidence="6">
    <location>
        <begin position="248"/>
        <end position="265"/>
    </location>
</feature>
<name>A0AAN9V6H9_9ORTH</name>
<feature type="transmembrane region" description="Helical" evidence="6">
    <location>
        <begin position="430"/>
        <end position="457"/>
    </location>
</feature>
<evidence type="ECO:0000313" key="8">
    <source>
        <dbReference type="EMBL" id="KAK7790533.1"/>
    </source>
</evidence>
<evidence type="ECO:0000256" key="5">
    <source>
        <dbReference type="SAM" id="MobiDB-lite"/>
    </source>
</evidence>
<dbReference type="GO" id="GO:0015179">
    <property type="term" value="F:L-amino acid transmembrane transporter activity"/>
    <property type="evidence" value="ECO:0007669"/>
    <property type="project" value="TreeGrafter"/>
</dbReference>
<keyword evidence="9" id="KW-1185">Reference proteome</keyword>
<dbReference type="Pfam" id="PF01490">
    <property type="entry name" value="Aa_trans"/>
    <property type="match status" value="1"/>
</dbReference>
<dbReference type="InterPro" id="IPR013057">
    <property type="entry name" value="AA_transpt_TM"/>
</dbReference>
<keyword evidence="2 6" id="KW-0812">Transmembrane</keyword>
<feature type="transmembrane region" description="Helical" evidence="6">
    <location>
        <begin position="404"/>
        <end position="424"/>
    </location>
</feature>
<gene>
    <name evidence="8" type="ORF">R5R35_011940</name>
</gene>
<evidence type="ECO:0000256" key="2">
    <source>
        <dbReference type="ARBA" id="ARBA00022692"/>
    </source>
</evidence>
<comment type="subcellular location">
    <subcellularLocation>
        <location evidence="1">Membrane</location>
        <topology evidence="1">Multi-pass membrane protein</topology>
    </subcellularLocation>
</comment>
<feature type="transmembrane region" description="Helical" evidence="6">
    <location>
        <begin position="178"/>
        <end position="203"/>
    </location>
</feature>
<keyword evidence="4 6" id="KW-0472">Membrane</keyword>
<evidence type="ECO:0000313" key="9">
    <source>
        <dbReference type="Proteomes" id="UP001378592"/>
    </source>
</evidence>
<evidence type="ECO:0000256" key="1">
    <source>
        <dbReference type="ARBA" id="ARBA00004141"/>
    </source>
</evidence>
<evidence type="ECO:0000259" key="7">
    <source>
        <dbReference type="Pfam" id="PF01490"/>
    </source>
</evidence>
<evidence type="ECO:0000256" key="4">
    <source>
        <dbReference type="ARBA" id="ARBA00023136"/>
    </source>
</evidence>
<feature type="transmembrane region" description="Helical" evidence="6">
    <location>
        <begin position="315"/>
        <end position="339"/>
    </location>
</feature>
<feature type="transmembrane region" description="Helical" evidence="6">
    <location>
        <begin position="359"/>
        <end position="384"/>
    </location>
</feature>
<feature type="transmembrane region" description="Helical" evidence="6">
    <location>
        <begin position="118"/>
        <end position="140"/>
    </location>
</feature>
<dbReference type="Proteomes" id="UP001378592">
    <property type="component" value="Unassembled WGS sequence"/>
</dbReference>
<feature type="domain" description="Amino acid transporter transmembrane" evidence="7">
    <location>
        <begin position="86"/>
        <end position="491"/>
    </location>
</feature>
<dbReference type="PANTHER" id="PTHR22950">
    <property type="entry name" value="AMINO ACID TRANSPORTER"/>
    <property type="match status" value="1"/>
</dbReference>
<feature type="region of interest" description="Disordered" evidence="5">
    <location>
        <begin position="1"/>
        <end position="52"/>
    </location>
</feature>
<organism evidence="8 9">
    <name type="scientific">Gryllus longicercus</name>
    <dbReference type="NCBI Taxonomy" id="2509291"/>
    <lineage>
        <taxon>Eukaryota</taxon>
        <taxon>Metazoa</taxon>
        <taxon>Ecdysozoa</taxon>
        <taxon>Arthropoda</taxon>
        <taxon>Hexapoda</taxon>
        <taxon>Insecta</taxon>
        <taxon>Pterygota</taxon>
        <taxon>Neoptera</taxon>
        <taxon>Polyneoptera</taxon>
        <taxon>Orthoptera</taxon>
        <taxon>Ensifera</taxon>
        <taxon>Gryllidea</taxon>
        <taxon>Grylloidea</taxon>
        <taxon>Gryllidae</taxon>
        <taxon>Gryllinae</taxon>
        <taxon>Gryllus</taxon>
    </lineage>
</organism>